<protein>
    <submittedName>
        <fullName evidence="7">Ribose transport system permease protein RbsC</fullName>
    </submittedName>
</protein>
<reference evidence="7 8" key="1">
    <citation type="submission" date="2019-02" db="EMBL/GenBank/DDBJ databases">
        <title>Planctomycetal bacteria perform biofilm scaping via a novel small molecule.</title>
        <authorList>
            <person name="Jeske O."/>
            <person name="Boedeker C."/>
            <person name="Wiegand S."/>
            <person name="Breitling P."/>
            <person name="Kallscheuer N."/>
            <person name="Jogler M."/>
            <person name="Rohde M."/>
            <person name="Petersen J."/>
            <person name="Medema M.H."/>
            <person name="Surup F."/>
            <person name="Jogler C."/>
        </authorList>
    </citation>
    <scope>NUCLEOTIDE SEQUENCE [LARGE SCALE GENOMIC DNA]</scope>
    <source>
        <strain evidence="7 8">Mal15</strain>
    </source>
</reference>
<feature type="transmembrane region" description="Helical" evidence="6">
    <location>
        <begin position="465"/>
        <end position="482"/>
    </location>
</feature>
<evidence type="ECO:0000313" key="8">
    <source>
        <dbReference type="Proteomes" id="UP000321353"/>
    </source>
</evidence>
<dbReference type="CDD" id="cd06579">
    <property type="entry name" value="TM_PBP1_transp_AraH_like"/>
    <property type="match status" value="1"/>
</dbReference>
<dbReference type="PANTHER" id="PTHR32196">
    <property type="entry name" value="ABC TRANSPORTER PERMEASE PROTEIN YPHD-RELATED-RELATED"/>
    <property type="match status" value="1"/>
</dbReference>
<evidence type="ECO:0000256" key="2">
    <source>
        <dbReference type="ARBA" id="ARBA00022475"/>
    </source>
</evidence>
<dbReference type="EMBL" id="CP036264">
    <property type="protein sequence ID" value="QEG00076.1"/>
    <property type="molecule type" value="Genomic_DNA"/>
</dbReference>
<dbReference type="RefSeq" id="WP_199773695.1">
    <property type="nucleotide sequence ID" value="NZ_CP036264.1"/>
</dbReference>
<feature type="transmembrane region" description="Helical" evidence="6">
    <location>
        <begin position="194"/>
        <end position="214"/>
    </location>
</feature>
<dbReference type="InterPro" id="IPR001851">
    <property type="entry name" value="ABC_transp_permease"/>
</dbReference>
<evidence type="ECO:0000313" key="7">
    <source>
        <dbReference type="EMBL" id="QEG00076.1"/>
    </source>
</evidence>
<dbReference type="GO" id="GO:0022857">
    <property type="term" value="F:transmembrane transporter activity"/>
    <property type="evidence" value="ECO:0007669"/>
    <property type="project" value="InterPro"/>
</dbReference>
<dbReference type="GO" id="GO:0005886">
    <property type="term" value="C:plasma membrane"/>
    <property type="evidence" value="ECO:0007669"/>
    <property type="project" value="UniProtKB-SubCell"/>
</dbReference>
<keyword evidence="3 6" id="KW-0812">Transmembrane</keyword>
<feature type="transmembrane region" description="Helical" evidence="6">
    <location>
        <begin position="330"/>
        <end position="349"/>
    </location>
</feature>
<keyword evidence="8" id="KW-1185">Reference proteome</keyword>
<feature type="transmembrane region" description="Helical" evidence="6">
    <location>
        <begin position="388"/>
        <end position="413"/>
    </location>
</feature>
<evidence type="ECO:0000256" key="1">
    <source>
        <dbReference type="ARBA" id="ARBA00004651"/>
    </source>
</evidence>
<feature type="transmembrane region" description="Helical" evidence="6">
    <location>
        <begin position="38"/>
        <end position="57"/>
    </location>
</feature>
<sequence length="558" mass="59020">MNKILGIFGLLIFVCLFTTVLNDSFVGQYNLYNTTRWSALFGILSIGVAFVIITGGIDLSIGSVVGLVACLLPMLVVGQGYSPTAAVIIVMLTAAAIGLLHGLLITRLDLQPFVVTLCGLLFYRGFARWLTDDDTLGFGQDHDGLRLLAIGKPCSWATMLLGGGVCLFLYGLWKLRRLRSEIDSGDGQSDANKISAWSIPAIGVLLAVAGASRFCLGWDSGPGTTLIEVAGYRIRSLGIEVSDAAAMMPSTVMKYAGTFLFVPTLVLFLRWAWQSDARRVKKPLALVLVSLVLLALCVWQLVPLYRSAGGDDRWQVGAIIVSGEMLKNTLMMIVFFVVGGVIGSVGWLISAAGTASKKSKALTPALIATGVMALLGQTQLAATMVPMPMLIMIALAVVAAIFLNRTVYGRYLLALGRNEEAARYSGINTKRMIVVAYVLCSLAAGLGGILFALDVNSVQPSGFGNFYELYAIAAAVLGGCSLRGGEGNILGVVIGAAVMRVLYNAINILGISTKLEFAIIGMVILAGAIVDVVVKRIVAKRAVLAAEVVDTEPPVGAD</sequence>
<feature type="transmembrane region" description="Helical" evidence="6">
    <location>
        <begin position="361"/>
        <end position="382"/>
    </location>
</feature>
<feature type="transmembrane region" description="Helical" evidence="6">
    <location>
        <begin position="489"/>
        <end position="511"/>
    </location>
</feature>
<keyword evidence="4 6" id="KW-1133">Transmembrane helix</keyword>
<evidence type="ECO:0000256" key="5">
    <source>
        <dbReference type="ARBA" id="ARBA00023136"/>
    </source>
</evidence>
<dbReference type="Pfam" id="PF02653">
    <property type="entry name" value="BPD_transp_2"/>
    <property type="match status" value="2"/>
</dbReference>
<feature type="transmembrane region" description="Helical" evidence="6">
    <location>
        <begin position="284"/>
        <end position="302"/>
    </location>
</feature>
<evidence type="ECO:0000256" key="6">
    <source>
        <dbReference type="SAM" id="Phobius"/>
    </source>
</evidence>
<feature type="transmembrane region" description="Helical" evidence="6">
    <location>
        <begin position="150"/>
        <end position="173"/>
    </location>
</feature>
<feature type="transmembrane region" description="Helical" evidence="6">
    <location>
        <begin position="87"/>
        <end position="106"/>
    </location>
</feature>
<keyword evidence="2" id="KW-1003">Cell membrane</keyword>
<name>A0A5B9MKA4_9BACT</name>
<comment type="subcellular location">
    <subcellularLocation>
        <location evidence="1">Cell membrane</location>
        <topology evidence="1">Multi-pass membrane protein</topology>
    </subcellularLocation>
</comment>
<dbReference type="AlphaFoldDB" id="A0A5B9MKA4"/>
<gene>
    <name evidence="7" type="primary">rbsC_3</name>
    <name evidence="7" type="ORF">Mal15_41440</name>
</gene>
<dbReference type="KEGG" id="smam:Mal15_41440"/>
<feature type="transmembrane region" description="Helical" evidence="6">
    <location>
        <begin position="517"/>
        <end position="534"/>
    </location>
</feature>
<evidence type="ECO:0000256" key="4">
    <source>
        <dbReference type="ARBA" id="ARBA00022989"/>
    </source>
</evidence>
<dbReference type="Proteomes" id="UP000321353">
    <property type="component" value="Chromosome"/>
</dbReference>
<feature type="transmembrane region" description="Helical" evidence="6">
    <location>
        <begin position="252"/>
        <end position="272"/>
    </location>
</feature>
<accession>A0A5B9MKA4</accession>
<organism evidence="7 8">
    <name type="scientific">Stieleria maiorica</name>
    <dbReference type="NCBI Taxonomy" id="2795974"/>
    <lineage>
        <taxon>Bacteria</taxon>
        <taxon>Pseudomonadati</taxon>
        <taxon>Planctomycetota</taxon>
        <taxon>Planctomycetia</taxon>
        <taxon>Pirellulales</taxon>
        <taxon>Pirellulaceae</taxon>
        <taxon>Stieleria</taxon>
    </lineage>
</organism>
<proteinExistence type="predicted"/>
<feature type="transmembrane region" description="Helical" evidence="6">
    <location>
        <begin position="434"/>
        <end position="453"/>
    </location>
</feature>
<feature type="transmembrane region" description="Helical" evidence="6">
    <location>
        <begin position="113"/>
        <end position="130"/>
    </location>
</feature>
<keyword evidence="5 6" id="KW-0472">Membrane</keyword>
<dbReference type="PANTHER" id="PTHR32196:SF15">
    <property type="entry name" value="SUGAR ABC TRANSPORTER PERMEASE PROTEIN"/>
    <property type="match status" value="1"/>
</dbReference>
<evidence type="ECO:0000256" key="3">
    <source>
        <dbReference type="ARBA" id="ARBA00022692"/>
    </source>
</evidence>